<evidence type="ECO:0000256" key="1">
    <source>
        <dbReference type="SAM" id="MobiDB-lite"/>
    </source>
</evidence>
<evidence type="ECO:0000313" key="2">
    <source>
        <dbReference type="EMBL" id="GBP26033.1"/>
    </source>
</evidence>
<dbReference type="Proteomes" id="UP000299102">
    <property type="component" value="Unassembled WGS sequence"/>
</dbReference>
<sequence length="139" mass="16022">MHDFIFVRLSRRQPRRHVAARRPWVIAEERGCHALLASGPALELQSHRVGVTVSHRSRLRFRRTMLGVVCRVEHDIQTRPLLQAIKKREQQEEQKSDEEDTDEADAPDAYLCTLRHRVGLDPSAAQCRARSNRTLLPSV</sequence>
<proteinExistence type="predicted"/>
<feature type="region of interest" description="Disordered" evidence="1">
    <location>
        <begin position="83"/>
        <end position="106"/>
    </location>
</feature>
<name>A0A4C1UHS2_EUMVA</name>
<organism evidence="2 3">
    <name type="scientific">Eumeta variegata</name>
    <name type="common">Bagworm moth</name>
    <name type="synonym">Eumeta japonica</name>
    <dbReference type="NCBI Taxonomy" id="151549"/>
    <lineage>
        <taxon>Eukaryota</taxon>
        <taxon>Metazoa</taxon>
        <taxon>Ecdysozoa</taxon>
        <taxon>Arthropoda</taxon>
        <taxon>Hexapoda</taxon>
        <taxon>Insecta</taxon>
        <taxon>Pterygota</taxon>
        <taxon>Neoptera</taxon>
        <taxon>Endopterygota</taxon>
        <taxon>Lepidoptera</taxon>
        <taxon>Glossata</taxon>
        <taxon>Ditrysia</taxon>
        <taxon>Tineoidea</taxon>
        <taxon>Psychidae</taxon>
        <taxon>Oiketicinae</taxon>
        <taxon>Eumeta</taxon>
    </lineage>
</organism>
<dbReference type="EMBL" id="BGZK01000175">
    <property type="protein sequence ID" value="GBP26033.1"/>
    <property type="molecule type" value="Genomic_DNA"/>
</dbReference>
<accession>A0A4C1UHS2</accession>
<dbReference type="AlphaFoldDB" id="A0A4C1UHS2"/>
<evidence type="ECO:0000313" key="3">
    <source>
        <dbReference type="Proteomes" id="UP000299102"/>
    </source>
</evidence>
<keyword evidence="3" id="KW-1185">Reference proteome</keyword>
<reference evidence="2 3" key="1">
    <citation type="journal article" date="2019" name="Commun. Biol.">
        <title>The bagworm genome reveals a unique fibroin gene that provides high tensile strength.</title>
        <authorList>
            <person name="Kono N."/>
            <person name="Nakamura H."/>
            <person name="Ohtoshi R."/>
            <person name="Tomita M."/>
            <person name="Numata K."/>
            <person name="Arakawa K."/>
        </authorList>
    </citation>
    <scope>NUCLEOTIDE SEQUENCE [LARGE SCALE GENOMIC DNA]</scope>
</reference>
<protein>
    <submittedName>
        <fullName evidence="2">Uncharacterized protein</fullName>
    </submittedName>
</protein>
<feature type="compositionally biased region" description="Acidic residues" evidence="1">
    <location>
        <begin position="95"/>
        <end position="106"/>
    </location>
</feature>
<comment type="caution">
    <text evidence="2">The sequence shown here is derived from an EMBL/GenBank/DDBJ whole genome shotgun (WGS) entry which is preliminary data.</text>
</comment>
<gene>
    <name evidence="2" type="ORF">EVAR_20047_1</name>
</gene>